<dbReference type="EMBL" id="KE747829">
    <property type="protein sequence ID" value="RMZ72068.1"/>
    <property type="molecule type" value="Genomic_DNA"/>
</dbReference>
<protein>
    <submittedName>
        <fullName evidence="1">Uncharacterized protein</fullName>
    </submittedName>
</protein>
<evidence type="ECO:0000313" key="2">
    <source>
        <dbReference type="Proteomes" id="UP000265663"/>
    </source>
</evidence>
<organism evidence="1 2">
    <name type="scientific">Pyrenophora seminiperda CCB06</name>
    <dbReference type="NCBI Taxonomy" id="1302712"/>
    <lineage>
        <taxon>Eukaryota</taxon>
        <taxon>Fungi</taxon>
        <taxon>Dikarya</taxon>
        <taxon>Ascomycota</taxon>
        <taxon>Pezizomycotina</taxon>
        <taxon>Dothideomycetes</taxon>
        <taxon>Pleosporomycetidae</taxon>
        <taxon>Pleosporales</taxon>
        <taxon>Pleosporineae</taxon>
        <taxon>Pleosporaceae</taxon>
        <taxon>Pyrenophora</taxon>
    </lineage>
</organism>
<dbReference type="Proteomes" id="UP000265663">
    <property type="component" value="Unassembled WGS sequence"/>
</dbReference>
<dbReference type="AlphaFoldDB" id="A0A3M7MC93"/>
<sequence>MLLLSGIGMVCKHRIKPLNQYYMWYGWRRQSVKDEEIALDHRRSSGYDWVAITDVRRDQQERYTSSLRMRRGLGITERRLGLARGQRA</sequence>
<proteinExistence type="predicted"/>
<reference evidence="1 2" key="1">
    <citation type="journal article" date="2014" name="PLoS ONE">
        <title>De novo Genome Assembly of the Fungal Plant Pathogen Pyrenophora semeniperda.</title>
        <authorList>
            <person name="Soliai M.M."/>
            <person name="Meyer S.E."/>
            <person name="Udall J.A."/>
            <person name="Elzinga D.E."/>
            <person name="Hermansen R.A."/>
            <person name="Bodily P.M."/>
            <person name="Hart A.A."/>
            <person name="Coleman C.E."/>
        </authorList>
    </citation>
    <scope>NUCLEOTIDE SEQUENCE [LARGE SCALE GENOMIC DNA]</scope>
    <source>
        <strain evidence="1 2">CCB06</strain>
        <tissue evidence="1">Mycelium</tissue>
    </source>
</reference>
<keyword evidence="2" id="KW-1185">Reference proteome</keyword>
<accession>A0A3M7MC93</accession>
<gene>
    <name evidence="1" type="ORF">GMOD_00007059</name>
</gene>
<dbReference type="OrthoDB" id="3794897at2759"/>
<name>A0A3M7MC93_9PLEO</name>
<evidence type="ECO:0000313" key="1">
    <source>
        <dbReference type="EMBL" id="RMZ72068.1"/>
    </source>
</evidence>